<feature type="transmembrane region" description="Helical" evidence="1">
    <location>
        <begin position="276"/>
        <end position="296"/>
    </location>
</feature>
<reference evidence="2 3" key="1">
    <citation type="journal article" date="2014" name="BMC Genomics">
        <title>Complete genome sequence of producer of the glycopeptide antibiotic Aculeximycin Kutzneria albida DSM 43870T, a representative of minor genus of Pseudonocardiaceae.</title>
        <authorList>
            <person name="Rebets Y."/>
            <person name="Tokovenko B."/>
            <person name="Lushchyk I."/>
            <person name="Ruckert C."/>
            <person name="Zaburannyi N."/>
            <person name="Bechthold A."/>
            <person name="Kalinowski J."/>
            <person name="Luzhetskyy A."/>
        </authorList>
    </citation>
    <scope>NUCLEOTIDE SEQUENCE [LARGE SCALE GENOMIC DNA]</scope>
    <source>
        <strain evidence="2">DSM 43870</strain>
    </source>
</reference>
<keyword evidence="1" id="KW-0472">Membrane</keyword>
<dbReference type="STRING" id="1449976.KALB_6619"/>
<keyword evidence="1" id="KW-1133">Transmembrane helix</keyword>
<protein>
    <recommendedName>
        <fullName evidence="4">Integral membrane protein</fullName>
    </recommendedName>
</protein>
<dbReference type="Proteomes" id="UP000019225">
    <property type="component" value="Chromosome"/>
</dbReference>
<dbReference type="eggNOG" id="COG1808">
    <property type="taxonomic scope" value="Bacteria"/>
</dbReference>
<proteinExistence type="predicted"/>
<feature type="transmembrane region" description="Helical" evidence="1">
    <location>
        <begin position="141"/>
        <end position="162"/>
    </location>
</feature>
<gene>
    <name evidence="2" type="ORF">KALB_6619</name>
</gene>
<keyword evidence="3" id="KW-1185">Reference proteome</keyword>
<feature type="transmembrane region" description="Helical" evidence="1">
    <location>
        <begin position="242"/>
        <end position="264"/>
    </location>
</feature>
<dbReference type="InterPro" id="IPR005240">
    <property type="entry name" value="DUF389"/>
</dbReference>
<dbReference type="KEGG" id="kal:KALB_6619"/>
<evidence type="ECO:0008006" key="4">
    <source>
        <dbReference type="Google" id="ProtNLM"/>
    </source>
</evidence>
<dbReference type="PANTHER" id="PTHR20992">
    <property type="entry name" value="AT15442P-RELATED"/>
    <property type="match status" value="1"/>
</dbReference>
<dbReference type="EMBL" id="CP007155">
    <property type="protein sequence ID" value="AHH99978.1"/>
    <property type="molecule type" value="Genomic_DNA"/>
</dbReference>
<dbReference type="OrthoDB" id="8061853at2"/>
<feature type="transmembrane region" description="Helical" evidence="1">
    <location>
        <begin position="174"/>
        <end position="193"/>
    </location>
</feature>
<evidence type="ECO:0000313" key="2">
    <source>
        <dbReference type="EMBL" id="AHH99978.1"/>
    </source>
</evidence>
<feature type="transmembrane region" description="Helical" evidence="1">
    <location>
        <begin position="116"/>
        <end position="135"/>
    </location>
</feature>
<dbReference type="PANTHER" id="PTHR20992:SF9">
    <property type="entry name" value="AT15442P-RELATED"/>
    <property type="match status" value="1"/>
</dbReference>
<evidence type="ECO:0000256" key="1">
    <source>
        <dbReference type="SAM" id="Phobius"/>
    </source>
</evidence>
<name>W5WFK2_9PSEU</name>
<organism evidence="2 3">
    <name type="scientific">Kutzneria albida DSM 43870</name>
    <dbReference type="NCBI Taxonomy" id="1449976"/>
    <lineage>
        <taxon>Bacteria</taxon>
        <taxon>Bacillati</taxon>
        <taxon>Actinomycetota</taxon>
        <taxon>Actinomycetes</taxon>
        <taxon>Pseudonocardiales</taxon>
        <taxon>Pseudonocardiaceae</taxon>
        <taxon>Kutzneria</taxon>
    </lineage>
</organism>
<dbReference type="HOGENOM" id="CLU_075569_0_0_11"/>
<keyword evidence="1" id="KW-0812">Transmembrane</keyword>
<dbReference type="AlphaFoldDB" id="W5WFK2"/>
<dbReference type="RefSeq" id="WP_025359857.1">
    <property type="nucleotide sequence ID" value="NZ_CP007155.1"/>
</dbReference>
<feature type="transmembrane region" description="Helical" evidence="1">
    <location>
        <begin position="213"/>
        <end position="235"/>
    </location>
</feature>
<dbReference type="PATRIC" id="fig|1449976.3.peg.6646"/>
<evidence type="ECO:0000313" key="3">
    <source>
        <dbReference type="Proteomes" id="UP000019225"/>
    </source>
</evidence>
<sequence>MFHLRVLVPAEQSAAALSLLRDQVGVTHVVLLAGAALEPAGDVVEALVTREAADEVLAALCELDLDHLGGITLEAVDTVLSDAADRAEEAAPGDPADAVVWEELLAKTGEEAKPSLTFQSFLTLACLLAAVGVVTNSPVTIVGAMIVGPEFGPLAALAVGLVRRRGDLLRRAGLALAIGFPLAMLVTAGATVLEGAAGLFDRGTVLSAHQVDFVYQVGPYSLIVALLAGAAGMLAMTSAKSAALVGVFVSVTTVPAAGYAVVAAVVGEWDRCLGSLAQLVVNMIGIVLAAAGVLLLSRRRIGHDRPLSRN</sequence>
<dbReference type="Pfam" id="PF04087">
    <property type="entry name" value="DUF389"/>
    <property type="match status" value="1"/>
</dbReference>
<accession>W5WFK2</accession>